<dbReference type="Gene3D" id="3.40.50.2300">
    <property type="match status" value="2"/>
</dbReference>
<evidence type="ECO:0000256" key="2">
    <source>
        <dbReference type="ARBA" id="ARBA00022448"/>
    </source>
</evidence>
<dbReference type="EMBL" id="FSRU01000001">
    <property type="protein sequence ID" value="SIO42758.1"/>
    <property type="molecule type" value="Genomic_DNA"/>
</dbReference>
<dbReference type="Proteomes" id="UP000185151">
    <property type="component" value="Unassembled WGS sequence"/>
</dbReference>
<evidence type="ECO:0000259" key="6">
    <source>
        <dbReference type="Pfam" id="PF13458"/>
    </source>
</evidence>
<accession>A0A1N6JEG6</accession>
<feature type="domain" description="Leucine-binding protein" evidence="6">
    <location>
        <begin position="36"/>
        <end position="376"/>
    </location>
</feature>
<dbReference type="InterPro" id="IPR028081">
    <property type="entry name" value="Leu-bd"/>
</dbReference>
<dbReference type="PRINTS" id="PR00337">
    <property type="entry name" value="LEUILEVALBP"/>
</dbReference>
<dbReference type="EMBL" id="FSRM01000002">
    <property type="protein sequence ID" value="SIO49770.1"/>
    <property type="molecule type" value="Genomic_DNA"/>
</dbReference>
<sequence>MFKSLKFRMRCLAASSALLAHSLFLSAYANAQETVVQIGLVAPMTGPYAGYGKDCENSARLAIDEANAKKLSINGKPIKLQLVSADDQGDPRIAVQVAQQLVDEKVVAVIGHFTSDTTLPASRIYSKAGIPMISPAATNPSITQGGLSTVYRVMPTDAQNAGTAGRWAATAGNAKRIAILDDRTAFGAGEADEFEKAARASGATIVSREYTNDKAVDFSAQLTRIKSTGADLLFFAGSGDTPSAMVVKRMRQLGMKATFVAGGGVADANFIKIAGDAAEGAFVWDYGLPLQSLPNGKEFVAKYRKTYDIDLLPYGPFSYDAASVLIHAIEAANSTEPADINAAIKKIQFTGITGPIAFLANGDIKTAISTLYQVKQGQWVVVTSTNKGV</sequence>
<evidence type="ECO:0000256" key="5">
    <source>
        <dbReference type="SAM" id="SignalP"/>
    </source>
</evidence>
<reference evidence="9 10" key="1">
    <citation type="submission" date="2016-11" db="EMBL/GenBank/DDBJ databases">
        <authorList>
            <person name="Jaros S."/>
            <person name="Januszkiewicz K."/>
            <person name="Wedrychowicz H."/>
        </authorList>
    </citation>
    <scope>NUCLEOTIDE SEQUENCE [LARGE SCALE GENOMIC DNA]</scope>
    <source>
        <strain evidence="8 9">GAS86</strain>
        <strain evidence="7 10">GAS95</strain>
    </source>
</reference>
<evidence type="ECO:0000313" key="8">
    <source>
        <dbReference type="EMBL" id="SIO49770.1"/>
    </source>
</evidence>
<dbReference type="GO" id="GO:0006865">
    <property type="term" value="P:amino acid transport"/>
    <property type="evidence" value="ECO:0007669"/>
    <property type="project" value="UniProtKB-KW"/>
</dbReference>
<feature type="chain" id="PRO_5015068070" evidence="5">
    <location>
        <begin position="32"/>
        <end position="389"/>
    </location>
</feature>
<evidence type="ECO:0000256" key="1">
    <source>
        <dbReference type="ARBA" id="ARBA00010062"/>
    </source>
</evidence>
<evidence type="ECO:0000256" key="4">
    <source>
        <dbReference type="ARBA" id="ARBA00022970"/>
    </source>
</evidence>
<organism evidence="7 10">
    <name type="scientific">Paraburkholderia phenazinium</name>
    <dbReference type="NCBI Taxonomy" id="60549"/>
    <lineage>
        <taxon>Bacteria</taxon>
        <taxon>Pseudomonadati</taxon>
        <taxon>Pseudomonadota</taxon>
        <taxon>Betaproteobacteria</taxon>
        <taxon>Burkholderiales</taxon>
        <taxon>Burkholderiaceae</taxon>
        <taxon>Paraburkholderia</taxon>
    </lineage>
</organism>
<proteinExistence type="inferred from homology"/>
<keyword evidence="10" id="KW-1185">Reference proteome</keyword>
<dbReference type="Proteomes" id="UP000184693">
    <property type="component" value="Unassembled WGS sequence"/>
</dbReference>
<dbReference type="PANTHER" id="PTHR47151:SF2">
    <property type="entry name" value="AMINO ACID BINDING PROTEIN"/>
    <property type="match status" value="1"/>
</dbReference>
<feature type="signal peptide" evidence="5">
    <location>
        <begin position="1"/>
        <end position="31"/>
    </location>
</feature>
<evidence type="ECO:0000313" key="7">
    <source>
        <dbReference type="EMBL" id="SIO42758.1"/>
    </source>
</evidence>
<protein>
    <submittedName>
        <fullName evidence="7">Amino acid/amide ABC transporter substrate-binding protein, HAAT family</fullName>
    </submittedName>
</protein>
<dbReference type="PANTHER" id="PTHR47151">
    <property type="entry name" value="LEU/ILE/VAL-BINDING ABC TRANSPORTER SUBUNIT"/>
    <property type="match status" value="1"/>
</dbReference>
<dbReference type="SUPFAM" id="SSF53822">
    <property type="entry name" value="Periplasmic binding protein-like I"/>
    <property type="match status" value="1"/>
</dbReference>
<dbReference type="AlphaFoldDB" id="A0A1N6JEG6"/>
<evidence type="ECO:0000313" key="9">
    <source>
        <dbReference type="Proteomes" id="UP000184693"/>
    </source>
</evidence>
<gene>
    <name evidence="7" type="ORF">SAMN05444165_3092</name>
    <name evidence="8" type="ORF">SAMN05444168_5564</name>
</gene>
<keyword evidence="2" id="KW-0813">Transport</keyword>
<dbReference type="InterPro" id="IPR028082">
    <property type="entry name" value="Peripla_BP_I"/>
</dbReference>
<evidence type="ECO:0000313" key="10">
    <source>
        <dbReference type="Proteomes" id="UP000185151"/>
    </source>
</evidence>
<dbReference type="Pfam" id="PF13458">
    <property type="entry name" value="Peripla_BP_6"/>
    <property type="match status" value="1"/>
</dbReference>
<dbReference type="InterPro" id="IPR000709">
    <property type="entry name" value="Leu_Ile_Val-bd"/>
</dbReference>
<name>A0A1N6JEG6_9BURK</name>
<keyword evidence="3 5" id="KW-0732">Signal</keyword>
<dbReference type="CDD" id="cd06342">
    <property type="entry name" value="PBP1_ABC_LIVBP-like"/>
    <property type="match status" value="1"/>
</dbReference>
<keyword evidence="4" id="KW-0029">Amino-acid transport</keyword>
<dbReference type="RefSeq" id="WP_074267525.1">
    <property type="nucleotide sequence ID" value="NZ_FSRU01000001.1"/>
</dbReference>
<comment type="similarity">
    <text evidence="1">Belongs to the leucine-binding protein family.</text>
</comment>
<evidence type="ECO:0000256" key="3">
    <source>
        <dbReference type="ARBA" id="ARBA00022729"/>
    </source>
</evidence>